<evidence type="ECO:0000256" key="1">
    <source>
        <dbReference type="ARBA" id="ARBA00022801"/>
    </source>
</evidence>
<dbReference type="PROSITE" id="PS00383">
    <property type="entry name" value="TYR_PHOSPHATASE_1"/>
    <property type="match status" value="1"/>
</dbReference>
<dbReference type="GO" id="GO:0004721">
    <property type="term" value="F:phosphoprotein phosphatase activity"/>
    <property type="evidence" value="ECO:0007669"/>
    <property type="project" value="UniProtKB-KW"/>
</dbReference>
<dbReference type="InterPro" id="IPR000340">
    <property type="entry name" value="Dual-sp_phosphatase_cat-dom"/>
</dbReference>
<dbReference type="InterPro" id="IPR029021">
    <property type="entry name" value="Prot-tyrosine_phosphatase-like"/>
</dbReference>
<dbReference type="GeneID" id="20805618"/>
<dbReference type="OrthoDB" id="273181at2759"/>
<reference evidence="5" key="1">
    <citation type="submission" date="2013-12" db="EMBL/GenBank/DDBJ databases">
        <title>The Genome Sequence of Aphanomyces astaci APO3.</title>
        <authorList>
            <consortium name="The Broad Institute Genomics Platform"/>
            <person name="Russ C."/>
            <person name="Tyler B."/>
            <person name="van West P."/>
            <person name="Dieguez-Uribeondo J."/>
            <person name="Young S.K."/>
            <person name="Zeng Q."/>
            <person name="Gargeya S."/>
            <person name="Fitzgerald M."/>
            <person name="Abouelleil A."/>
            <person name="Alvarado L."/>
            <person name="Chapman S.B."/>
            <person name="Gainer-Dewar J."/>
            <person name="Goldberg J."/>
            <person name="Griggs A."/>
            <person name="Gujja S."/>
            <person name="Hansen M."/>
            <person name="Howarth C."/>
            <person name="Imamovic A."/>
            <person name="Ireland A."/>
            <person name="Larimer J."/>
            <person name="McCowan C."/>
            <person name="Murphy C."/>
            <person name="Pearson M."/>
            <person name="Poon T.W."/>
            <person name="Priest M."/>
            <person name="Roberts A."/>
            <person name="Saif S."/>
            <person name="Shea T."/>
            <person name="Sykes S."/>
            <person name="Wortman J."/>
            <person name="Nusbaum C."/>
            <person name="Birren B."/>
        </authorList>
    </citation>
    <scope>NUCLEOTIDE SEQUENCE [LARGE SCALE GENOMIC DNA]</scope>
    <source>
        <strain evidence="5">APO3</strain>
    </source>
</reference>
<dbReference type="PROSITE" id="PS50054">
    <property type="entry name" value="TYR_PHOSPHATASE_DUAL"/>
    <property type="match status" value="1"/>
</dbReference>
<dbReference type="InterPro" id="IPR000387">
    <property type="entry name" value="Tyr_Pase_dom"/>
</dbReference>
<dbReference type="InterPro" id="IPR020422">
    <property type="entry name" value="TYR_PHOSPHATASE_DUAL_dom"/>
</dbReference>
<dbReference type="EMBL" id="KI913119">
    <property type="protein sequence ID" value="ETV84403.1"/>
    <property type="molecule type" value="Genomic_DNA"/>
</dbReference>
<organism evidence="5">
    <name type="scientific">Aphanomyces astaci</name>
    <name type="common">Crayfish plague agent</name>
    <dbReference type="NCBI Taxonomy" id="112090"/>
    <lineage>
        <taxon>Eukaryota</taxon>
        <taxon>Sar</taxon>
        <taxon>Stramenopiles</taxon>
        <taxon>Oomycota</taxon>
        <taxon>Saprolegniomycetes</taxon>
        <taxon>Saprolegniales</taxon>
        <taxon>Verrucalvaceae</taxon>
        <taxon>Aphanomyces</taxon>
    </lineage>
</organism>
<feature type="domain" description="Tyrosine-protein phosphatase" evidence="3">
    <location>
        <begin position="39"/>
        <end position="200"/>
    </location>
</feature>
<evidence type="ECO:0000259" key="3">
    <source>
        <dbReference type="PROSITE" id="PS50054"/>
    </source>
</evidence>
<dbReference type="VEuPathDB" id="FungiDB:H257_03622"/>
<dbReference type="Gene3D" id="3.90.190.10">
    <property type="entry name" value="Protein tyrosine phosphatase superfamily"/>
    <property type="match status" value="1"/>
</dbReference>
<dbReference type="SMART" id="SM00195">
    <property type="entry name" value="DSPc"/>
    <property type="match status" value="1"/>
</dbReference>
<gene>
    <name evidence="5" type="ORF">H257_03622</name>
</gene>
<dbReference type="PROSITE" id="PS50056">
    <property type="entry name" value="TYR_PHOSPHATASE_2"/>
    <property type="match status" value="1"/>
</dbReference>
<keyword evidence="2" id="KW-0904">Protein phosphatase</keyword>
<dbReference type="PANTHER" id="PTHR46712">
    <property type="entry name" value="PHOSPHATIDYLGLYCEROPHOSPHATASE AND PROTEIN-TYROSINE PHOSPHATASE 1"/>
    <property type="match status" value="1"/>
</dbReference>
<sequence>MAFLMSTERTQKASFAHVAIYHVSLAYNMLMNKATSRTWWTRISDHLILGALPLRDRDHHTQLKNEEGVVAVVTMNQPFELLPSVLGTPVTPEDWHDLGIDQCFGHTPDFSPPALATLIACVHFTKKHIDQCGTVYVHCKAGRGRSTIVVAAYLLHENGGWSVDDALAFIKAKRPHIAMQRPLLVDYHQYLHATQHRPNKL</sequence>
<dbReference type="PANTHER" id="PTHR46712:SF1">
    <property type="entry name" value="PHOSPHATIDYLGLYCEROPHOSPHATASE AND PROTEIN-TYROSINE PHOSPHATASE 1"/>
    <property type="match status" value="1"/>
</dbReference>
<dbReference type="FunFam" id="3.90.190.10:FF:000157">
    <property type="entry name" value="Protein-tyrosine phosphatase"/>
    <property type="match status" value="1"/>
</dbReference>
<proteinExistence type="predicted"/>
<dbReference type="InterPro" id="IPR016130">
    <property type="entry name" value="Tyr_Pase_AS"/>
</dbReference>
<dbReference type="Pfam" id="PF00782">
    <property type="entry name" value="DSPc"/>
    <property type="match status" value="1"/>
</dbReference>
<dbReference type="InterPro" id="IPR003595">
    <property type="entry name" value="Tyr_Pase_cat"/>
</dbReference>
<dbReference type="SUPFAM" id="SSF52799">
    <property type="entry name" value="(Phosphotyrosine protein) phosphatases II"/>
    <property type="match status" value="1"/>
</dbReference>
<dbReference type="GO" id="GO:0004439">
    <property type="term" value="F:phosphatidylinositol-4,5-bisphosphate 5-phosphatase activity"/>
    <property type="evidence" value="ECO:0007669"/>
    <property type="project" value="TreeGrafter"/>
</dbReference>
<accession>W4GZQ4</accession>
<keyword evidence="1" id="KW-0378">Hydrolase</keyword>
<evidence type="ECO:0000313" key="5">
    <source>
        <dbReference type="EMBL" id="ETV84403.1"/>
    </source>
</evidence>
<feature type="domain" description="Tyrosine specific protein phosphatases" evidence="4">
    <location>
        <begin position="116"/>
        <end position="185"/>
    </location>
</feature>
<evidence type="ECO:0000256" key="2">
    <source>
        <dbReference type="ARBA" id="ARBA00022912"/>
    </source>
</evidence>
<protein>
    <submittedName>
        <fullName evidence="5">Uncharacterized protein</fullName>
    </submittedName>
</protein>
<dbReference type="SMART" id="SM00404">
    <property type="entry name" value="PTPc_motif"/>
    <property type="match status" value="1"/>
</dbReference>
<dbReference type="RefSeq" id="XP_009826095.1">
    <property type="nucleotide sequence ID" value="XM_009827793.1"/>
</dbReference>
<dbReference type="AlphaFoldDB" id="W4GZQ4"/>
<dbReference type="GO" id="GO:0008962">
    <property type="term" value="F:phosphatidylglycerophosphatase activity"/>
    <property type="evidence" value="ECO:0007669"/>
    <property type="project" value="TreeGrafter"/>
</dbReference>
<evidence type="ECO:0000259" key="4">
    <source>
        <dbReference type="PROSITE" id="PS50056"/>
    </source>
</evidence>
<dbReference type="InterPro" id="IPR042165">
    <property type="entry name" value="PTPMT1"/>
</dbReference>
<name>W4GZQ4_APHAT</name>